<dbReference type="STRING" id="580166.AUP43_15980"/>
<dbReference type="Pfam" id="PF00069">
    <property type="entry name" value="Pkinase"/>
    <property type="match status" value="1"/>
</dbReference>
<dbReference type="Proteomes" id="UP000076400">
    <property type="component" value="Unassembled WGS sequence"/>
</dbReference>
<sequence length="487" mass="51038">MILTERATGQPVEIGALLAEGGEGRIHRTDRPGVVAKLYHHIEAAPAGKLAALLAIQPVAGIAWPLALLTDRGRIIGYLMNEVADAQPLTVLASPRLRRQQAPGFTWFYLHAAARDLARIVGAAQAAGLVVGDLKPENALIDARGRVTLVDADSMQLAGHPCAVGAEGFLAPELVGAELATVERTADHDGFALGVLVHLLLLGHHPFAGVWRGPGDPPGLDALVKAGHLPGLAVSPQRPGPFAVGPNALHPALRGLLRRCFVDGHRRPALRPTAAEWAAALTLALDDLVLCDRAPTHFRAAAAGPCPWCARGNFPPPPDPAAPRALVAALLHRAIDAGDLPRQAFLWAHHRFAAGFEAQRPALDELAEALPVAQRLRHLTERAPDDAEAIALAWRKLSPAGRALGNALVPDLTELAARAEARLAALAALRRAFGEGIATPGQAAALRAAFAEAEAAFGPGSRFLRPYARRAAEAAALLQDASAGDFG</sequence>
<organism evidence="2 3">
    <name type="scientific">Oceanibaculum pacificum</name>
    <dbReference type="NCBI Taxonomy" id="580166"/>
    <lineage>
        <taxon>Bacteria</taxon>
        <taxon>Pseudomonadati</taxon>
        <taxon>Pseudomonadota</taxon>
        <taxon>Alphaproteobacteria</taxon>
        <taxon>Rhodospirillales</taxon>
        <taxon>Oceanibaculaceae</taxon>
        <taxon>Oceanibaculum</taxon>
    </lineage>
</organism>
<gene>
    <name evidence="2" type="ORF">AUP43_15980</name>
</gene>
<reference evidence="2 3" key="1">
    <citation type="submission" date="2015-12" db="EMBL/GenBank/DDBJ databases">
        <title>Genome sequence of Oceanibaculum pacificum MCCC 1A02656.</title>
        <authorList>
            <person name="Lu L."/>
            <person name="Lai Q."/>
            <person name="Shao Z."/>
            <person name="Qian P."/>
        </authorList>
    </citation>
    <scope>NUCLEOTIDE SEQUENCE [LARGE SCALE GENOMIC DNA]</scope>
    <source>
        <strain evidence="2 3">MCCC 1A02656</strain>
    </source>
</reference>
<comment type="caution">
    <text evidence="2">The sequence shown here is derived from an EMBL/GenBank/DDBJ whole genome shotgun (WGS) entry which is preliminary data.</text>
</comment>
<dbReference type="SUPFAM" id="SSF56112">
    <property type="entry name" value="Protein kinase-like (PK-like)"/>
    <property type="match status" value="1"/>
</dbReference>
<dbReference type="RefSeq" id="WP_067551968.1">
    <property type="nucleotide sequence ID" value="NZ_LPXN01000016.1"/>
</dbReference>
<dbReference type="EMBL" id="LPXN01000016">
    <property type="protein sequence ID" value="KZD12550.1"/>
    <property type="molecule type" value="Genomic_DNA"/>
</dbReference>
<dbReference type="AlphaFoldDB" id="A0A154WG95"/>
<dbReference type="InterPro" id="IPR011009">
    <property type="entry name" value="Kinase-like_dom_sf"/>
</dbReference>
<dbReference type="OrthoDB" id="9805504at2"/>
<accession>A0A154WG95</accession>
<evidence type="ECO:0000313" key="2">
    <source>
        <dbReference type="EMBL" id="KZD12550.1"/>
    </source>
</evidence>
<feature type="domain" description="Protein kinase" evidence="1">
    <location>
        <begin position="12"/>
        <end position="283"/>
    </location>
</feature>
<proteinExistence type="predicted"/>
<dbReference type="PROSITE" id="PS50011">
    <property type="entry name" value="PROTEIN_KINASE_DOM"/>
    <property type="match status" value="1"/>
</dbReference>
<dbReference type="GO" id="GO:0004672">
    <property type="term" value="F:protein kinase activity"/>
    <property type="evidence" value="ECO:0007669"/>
    <property type="project" value="InterPro"/>
</dbReference>
<protein>
    <recommendedName>
        <fullName evidence="1">Protein kinase domain-containing protein</fullName>
    </recommendedName>
</protein>
<evidence type="ECO:0000313" key="3">
    <source>
        <dbReference type="Proteomes" id="UP000076400"/>
    </source>
</evidence>
<dbReference type="GO" id="GO:0005524">
    <property type="term" value="F:ATP binding"/>
    <property type="evidence" value="ECO:0007669"/>
    <property type="project" value="InterPro"/>
</dbReference>
<name>A0A154WG95_9PROT</name>
<dbReference type="Gene3D" id="1.10.510.10">
    <property type="entry name" value="Transferase(Phosphotransferase) domain 1"/>
    <property type="match status" value="1"/>
</dbReference>
<evidence type="ECO:0000259" key="1">
    <source>
        <dbReference type="PROSITE" id="PS50011"/>
    </source>
</evidence>
<dbReference type="InterPro" id="IPR000719">
    <property type="entry name" value="Prot_kinase_dom"/>
</dbReference>
<keyword evidence="3" id="KW-1185">Reference proteome</keyword>